<dbReference type="PRINTS" id="PR00320">
    <property type="entry name" value="GPROTEINBRPT"/>
</dbReference>
<dbReference type="InterPro" id="IPR006595">
    <property type="entry name" value="CTLH_C"/>
</dbReference>
<dbReference type="PROSITE" id="PS50294">
    <property type="entry name" value="WD_REPEATS_REGION"/>
    <property type="match status" value="5"/>
</dbReference>
<dbReference type="SMART" id="SM00320">
    <property type="entry name" value="WD40"/>
    <property type="match status" value="7"/>
</dbReference>
<dbReference type="PROSITE" id="PS50896">
    <property type="entry name" value="LISH"/>
    <property type="match status" value="1"/>
</dbReference>
<dbReference type="CDD" id="cd00200">
    <property type="entry name" value="WD40"/>
    <property type="match status" value="1"/>
</dbReference>
<dbReference type="Pfam" id="PF00400">
    <property type="entry name" value="WD40"/>
    <property type="match status" value="7"/>
</dbReference>
<sequence length="602" mass="66271">MGGPGAVGKRPSSAPHNGLRSPLSASPTITNTGAGLLGATTGESFVSDDSESLVSQAAALTHVGLHARLVKPSDPVFDTKDPRIQQDIIRMIAQYLTDEGFHSAKTTLLDEANVKVGERQDLAYDVKRVKKCILEGDWPEVDRLFATSKPLIKNQKAFLYAVYKQQFLEYIDHHEIQKAFTHLNKRLKPLEQFQTTPTEFRDLCYLLTSKSVQDVSSFKNWEGIAPSREKLVELFQTMLDSDLTNKQQSMSSFIPPHRLLTLLRQAVSYQIEFSRYHPRVAPKISTLLQNFQSVVIPNAVRKTYTGHKGNVKCAEFVGELGTQIISGSSDRMCRLWNTDSGACVGVLDGHDSTVWSVTSNKAGTYAASGSGDGTVKIWDLQKLSCSTTLKAGASDLYSVDYHPGNHHLVTGGYDTVIRLFDLERGIIVKTFPGHSLSVTKTIFNPIGNLIISASKDSTIKFWDIVSGLCIKTIASHLGEVTSVDMSPSGTLLVSSSKDNSNRLWDMRSVQSIRKFKGHQNTSKNFVRAAFAGESLVVGGSEDSMVHIWDTDKGTLLSRLSGHGGIAYSASWNPNQSLLCSCSDDRTLKTWWFDPSRPVVSQY</sequence>
<evidence type="ECO:0000256" key="9">
    <source>
        <dbReference type="SAM" id="MobiDB-lite"/>
    </source>
</evidence>
<dbReference type="SMART" id="SM00667">
    <property type="entry name" value="LisH"/>
    <property type="match status" value="1"/>
</dbReference>
<accession>A0A1Y2D2F2</accession>
<dbReference type="PANTHER" id="PTHR22848">
    <property type="entry name" value="WD40 REPEAT PROTEIN"/>
    <property type="match status" value="1"/>
</dbReference>
<dbReference type="InterPro" id="IPR006594">
    <property type="entry name" value="LisH"/>
</dbReference>
<dbReference type="Gene3D" id="2.130.10.10">
    <property type="entry name" value="YVTN repeat-like/Quinoprotein amine dehydrogenase"/>
    <property type="match status" value="2"/>
</dbReference>
<evidence type="ECO:0000259" key="10">
    <source>
        <dbReference type="PROSITE" id="PS50897"/>
    </source>
</evidence>
<feature type="region of interest" description="Disordered" evidence="9">
    <location>
        <begin position="1"/>
        <end position="27"/>
    </location>
</feature>
<dbReference type="EMBL" id="MCGO01000002">
    <property type="protein sequence ID" value="ORY53296.1"/>
    <property type="molecule type" value="Genomic_DNA"/>
</dbReference>
<protein>
    <recommendedName>
        <fullName evidence="7">WD40 repeat-containing protein SMU1</fullName>
    </recommendedName>
</protein>
<reference evidence="11 12" key="1">
    <citation type="submission" date="2016-07" db="EMBL/GenBank/DDBJ databases">
        <title>Pervasive Adenine N6-methylation of Active Genes in Fungi.</title>
        <authorList>
            <consortium name="DOE Joint Genome Institute"/>
            <person name="Mondo S.J."/>
            <person name="Dannebaum R.O."/>
            <person name="Kuo R.C."/>
            <person name="Labutti K."/>
            <person name="Haridas S."/>
            <person name="Kuo A."/>
            <person name="Salamov A."/>
            <person name="Ahrendt S.R."/>
            <person name="Lipzen A."/>
            <person name="Sullivan W."/>
            <person name="Andreopoulos W.B."/>
            <person name="Clum A."/>
            <person name="Lindquist E."/>
            <person name="Daum C."/>
            <person name="Ramamoorthy G.K."/>
            <person name="Gryganskyi A."/>
            <person name="Culley D."/>
            <person name="Magnuson J.K."/>
            <person name="James T.Y."/>
            <person name="O'Malley M.A."/>
            <person name="Stajich J.E."/>
            <person name="Spatafora J.W."/>
            <person name="Visel A."/>
            <person name="Grigoriev I.V."/>
        </authorList>
    </citation>
    <scope>NUCLEOTIDE SEQUENCE [LARGE SCALE GENOMIC DNA]</scope>
    <source>
        <strain evidence="11 12">JEL800</strain>
    </source>
</reference>
<keyword evidence="2 8" id="KW-0853">WD repeat</keyword>
<gene>
    <name evidence="11" type="ORF">BCR33DRAFT_693555</name>
</gene>
<evidence type="ECO:0000313" key="12">
    <source>
        <dbReference type="Proteomes" id="UP000193642"/>
    </source>
</evidence>
<dbReference type="InterPro" id="IPR054080">
    <property type="entry name" value="TPR1-like_2nd"/>
</dbReference>
<dbReference type="OrthoDB" id="674604at2759"/>
<keyword evidence="3" id="KW-0507">mRNA processing</keyword>
<evidence type="ECO:0000256" key="3">
    <source>
        <dbReference type="ARBA" id="ARBA00022664"/>
    </source>
</evidence>
<dbReference type="InterPro" id="IPR020472">
    <property type="entry name" value="WD40_PAC1"/>
</dbReference>
<evidence type="ECO:0000256" key="5">
    <source>
        <dbReference type="ARBA" id="ARBA00023187"/>
    </source>
</evidence>
<evidence type="ECO:0000256" key="7">
    <source>
        <dbReference type="ARBA" id="ARBA00026184"/>
    </source>
</evidence>
<evidence type="ECO:0000256" key="1">
    <source>
        <dbReference type="ARBA" id="ARBA00004324"/>
    </source>
</evidence>
<comment type="caution">
    <text evidence="11">The sequence shown here is derived from an EMBL/GenBank/DDBJ whole genome shotgun (WGS) entry which is preliminary data.</text>
</comment>
<keyword evidence="12" id="KW-1185">Reference proteome</keyword>
<dbReference type="InterPro" id="IPR019775">
    <property type="entry name" value="WD40_repeat_CS"/>
</dbReference>
<feature type="repeat" description="WD" evidence="8">
    <location>
        <begin position="431"/>
        <end position="472"/>
    </location>
</feature>
<proteinExistence type="inferred from homology"/>
<dbReference type="InterPro" id="IPR001680">
    <property type="entry name" value="WD40_rpt"/>
</dbReference>
<feature type="repeat" description="WD" evidence="8">
    <location>
        <begin position="389"/>
        <end position="430"/>
    </location>
</feature>
<feature type="repeat" description="WD" evidence="8">
    <location>
        <begin position="347"/>
        <end position="388"/>
    </location>
</feature>
<dbReference type="PROSITE" id="PS00678">
    <property type="entry name" value="WD_REPEATS_1"/>
    <property type="match status" value="3"/>
</dbReference>
<dbReference type="InterPro" id="IPR015943">
    <property type="entry name" value="WD40/YVTN_repeat-like_dom_sf"/>
</dbReference>
<feature type="repeat" description="WD" evidence="8">
    <location>
        <begin position="473"/>
        <end position="514"/>
    </location>
</feature>
<dbReference type="PROSITE" id="PS50082">
    <property type="entry name" value="WD_REPEATS_2"/>
    <property type="match status" value="6"/>
</dbReference>
<dbReference type="SUPFAM" id="SSF50978">
    <property type="entry name" value="WD40 repeat-like"/>
    <property type="match status" value="1"/>
</dbReference>
<feature type="repeat" description="WD" evidence="8">
    <location>
        <begin position="559"/>
        <end position="590"/>
    </location>
</feature>
<feature type="repeat" description="WD" evidence="8">
    <location>
        <begin position="304"/>
        <end position="346"/>
    </location>
</feature>
<dbReference type="STRING" id="329046.A0A1Y2D2F2"/>
<dbReference type="GO" id="GO:0016607">
    <property type="term" value="C:nuclear speck"/>
    <property type="evidence" value="ECO:0007669"/>
    <property type="project" value="UniProtKB-SubCell"/>
</dbReference>
<dbReference type="InterPro" id="IPR036322">
    <property type="entry name" value="WD40_repeat_dom_sf"/>
</dbReference>
<evidence type="ECO:0000256" key="4">
    <source>
        <dbReference type="ARBA" id="ARBA00022737"/>
    </source>
</evidence>
<evidence type="ECO:0000256" key="6">
    <source>
        <dbReference type="ARBA" id="ARBA00025801"/>
    </source>
</evidence>
<dbReference type="GO" id="GO:0000398">
    <property type="term" value="P:mRNA splicing, via spliceosome"/>
    <property type="evidence" value="ECO:0007669"/>
    <property type="project" value="InterPro"/>
</dbReference>
<evidence type="ECO:0000256" key="2">
    <source>
        <dbReference type="ARBA" id="ARBA00022574"/>
    </source>
</evidence>
<dbReference type="AlphaFoldDB" id="A0A1Y2D2F2"/>
<feature type="domain" description="CTLH" evidence="10">
    <location>
        <begin position="125"/>
        <end position="178"/>
    </location>
</feature>
<keyword evidence="4" id="KW-0677">Repeat</keyword>
<dbReference type="Proteomes" id="UP000193642">
    <property type="component" value="Unassembled WGS sequence"/>
</dbReference>
<organism evidence="11 12">
    <name type="scientific">Rhizoclosmatium globosum</name>
    <dbReference type="NCBI Taxonomy" id="329046"/>
    <lineage>
        <taxon>Eukaryota</taxon>
        <taxon>Fungi</taxon>
        <taxon>Fungi incertae sedis</taxon>
        <taxon>Chytridiomycota</taxon>
        <taxon>Chytridiomycota incertae sedis</taxon>
        <taxon>Chytridiomycetes</taxon>
        <taxon>Chytridiales</taxon>
        <taxon>Chytriomycetaceae</taxon>
        <taxon>Rhizoclosmatium</taxon>
    </lineage>
</organism>
<keyword evidence="5" id="KW-0508">mRNA splicing</keyword>
<comment type="similarity">
    <text evidence="6">Belongs to the WD repeat SMU1 family.</text>
</comment>
<name>A0A1Y2D2F2_9FUNG</name>
<evidence type="ECO:0000256" key="8">
    <source>
        <dbReference type="PROSITE-ProRule" id="PRU00221"/>
    </source>
</evidence>
<dbReference type="Pfam" id="PF21889">
    <property type="entry name" value="TPR1-like_2nd"/>
    <property type="match status" value="1"/>
</dbReference>
<evidence type="ECO:0000313" key="11">
    <source>
        <dbReference type="EMBL" id="ORY53296.1"/>
    </source>
</evidence>
<comment type="subcellular location">
    <subcellularLocation>
        <location evidence="1">Nucleus speckle</location>
    </subcellularLocation>
</comment>
<dbReference type="PROSITE" id="PS50897">
    <property type="entry name" value="CTLH"/>
    <property type="match status" value="1"/>
</dbReference>
<dbReference type="InterPro" id="IPR045184">
    <property type="entry name" value="SMU1"/>
</dbReference>